<protein>
    <submittedName>
        <fullName evidence="1">Uncharacterized protein</fullName>
    </submittedName>
</protein>
<accession>A0ABY4VC23</accession>
<gene>
    <name evidence="1" type="ORF">MJO52_01415</name>
</gene>
<organism evidence="1 2">
    <name type="scientific">Microbulbifer variabilis</name>
    <dbReference type="NCBI Taxonomy" id="266805"/>
    <lineage>
        <taxon>Bacteria</taxon>
        <taxon>Pseudomonadati</taxon>
        <taxon>Pseudomonadota</taxon>
        <taxon>Gammaproteobacteria</taxon>
        <taxon>Cellvibrionales</taxon>
        <taxon>Microbulbiferaceae</taxon>
        <taxon>Microbulbifer</taxon>
    </lineage>
</organism>
<dbReference type="EMBL" id="CP092418">
    <property type="protein sequence ID" value="USD21828.1"/>
    <property type="molecule type" value="Genomic_DNA"/>
</dbReference>
<evidence type="ECO:0000313" key="2">
    <source>
        <dbReference type="Proteomes" id="UP001055658"/>
    </source>
</evidence>
<reference evidence="1" key="1">
    <citation type="submission" date="2022-02" db="EMBL/GenBank/DDBJ databases">
        <title>Coral-associated bacteria.</title>
        <authorList>
            <person name="Tang K."/>
            <person name="Wang X."/>
        </authorList>
    </citation>
    <scope>NUCLEOTIDE SEQUENCE</scope>
    <source>
        <strain evidence="1">SCSIO 43006</strain>
    </source>
</reference>
<name>A0ABY4VC23_9GAMM</name>
<dbReference type="Proteomes" id="UP001055658">
    <property type="component" value="Chromosome"/>
</dbReference>
<keyword evidence="2" id="KW-1185">Reference proteome</keyword>
<proteinExistence type="predicted"/>
<dbReference type="RefSeq" id="WP_252084225.1">
    <property type="nucleotide sequence ID" value="NZ_CP092418.1"/>
</dbReference>
<dbReference type="Gene3D" id="3.40.1000.10">
    <property type="entry name" value="Mog1/PsbP, alpha/beta/alpha sandwich"/>
    <property type="match status" value="1"/>
</dbReference>
<evidence type="ECO:0000313" key="1">
    <source>
        <dbReference type="EMBL" id="USD21828.1"/>
    </source>
</evidence>
<sequence>MSYIVVFTGEIRALFERRKAISALGSEFGFSFTQIKALMASSRSQLRKTADRAEACRFVQKLWMAGWHSKLFLDSDLLHSTKESVERGASHLPVVMGKLHCEGSQLQLCAPRNWVVCNNLNPNAEIQAGDTELNRYLIVLEQKRTELPEELSLTDYAEAQMQQCLSKVSNGNLLSGPQVLERDWQMGLLYEMGANVGKDSVQYMVVFFRGKESFYTLFLWTSLQSFAQAKTEFIQIVASFQCSPESETTAESKASAVIAV</sequence>